<evidence type="ECO:0000256" key="5">
    <source>
        <dbReference type="ARBA" id="ARBA00022832"/>
    </source>
</evidence>
<keyword evidence="4 10" id="KW-0812">Transmembrane</keyword>
<dbReference type="Pfam" id="PF01151">
    <property type="entry name" value="ELO"/>
    <property type="match status" value="1"/>
</dbReference>
<dbReference type="GO" id="GO:0019367">
    <property type="term" value="P:fatty acid elongation, saturated fatty acid"/>
    <property type="evidence" value="ECO:0007669"/>
    <property type="project" value="TreeGrafter"/>
</dbReference>
<feature type="transmembrane region" description="Helical" evidence="10">
    <location>
        <begin position="195"/>
        <end position="213"/>
    </location>
</feature>
<keyword evidence="7 10" id="KW-0443">Lipid metabolism</keyword>
<evidence type="ECO:0000313" key="13">
    <source>
        <dbReference type="Proteomes" id="UP000076837"/>
    </source>
</evidence>
<evidence type="ECO:0000256" key="11">
    <source>
        <dbReference type="SAM" id="MobiDB-lite"/>
    </source>
</evidence>
<evidence type="ECO:0000256" key="4">
    <source>
        <dbReference type="ARBA" id="ARBA00022692"/>
    </source>
</evidence>
<dbReference type="GO" id="GO:0005789">
    <property type="term" value="C:endoplasmic reticulum membrane"/>
    <property type="evidence" value="ECO:0007669"/>
    <property type="project" value="TreeGrafter"/>
</dbReference>
<evidence type="ECO:0000256" key="2">
    <source>
        <dbReference type="ARBA" id="ARBA00022516"/>
    </source>
</evidence>
<dbReference type="InterPro" id="IPR002076">
    <property type="entry name" value="ELO_fam"/>
</dbReference>
<dbReference type="EC" id="2.3.1.-" evidence="10"/>
<dbReference type="GO" id="GO:0030148">
    <property type="term" value="P:sphingolipid biosynthetic process"/>
    <property type="evidence" value="ECO:0007669"/>
    <property type="project" value="TreeGrafter"/>
</dbReference>
<keyword evidence="6 10" id="KW-1133">Transmembrane helix</keyword>
<comment type="similarity">
    <text evidence="10">Belongs to the ELO family.</text>
</comment>
<dbReference type="Proteomes" id="UP000076837">
    <property type="component" value="Unassembled WGS sequence"/>
</dbReference>
<feature type="compositionally biased region" description="Basic and acidic residues" evidence="11">
    <location>
        <begin position="498"/>
        <end position="512"/>
    </location>
</feature>
<evidence type="ECO:0000256" key="8">
    <source>
        <dbReference type="ARBA" id="ARBA00023136"/>
    </source>
</evidence>
<comment type="catalytic activity">
    <reaction evidence="10">
        <text>an acyl-CoA + malonyl-CoA + H(+) = a 3-oxoacyl-CoA + CO2 + CoA</text>
        <dbReference type="Rhea" id="RHEA:50252"/>
        <dbReference type="ChEBI" id="CHEBI:15378"/>
        <dbReference type="ChEBI" id="CHEBI:16526"/>
        <dbReference type="ChEBI" id="CHEBI:57287"/>
        <dbReference type="ChEBI" id="CHEBI:57384"/>
        <dbReference type="ChEBI" id="CHEBI:58342"/>
        <dbReference type="ChEBI" id="CHEBI:90726"/>
    </reaction>
    <physiologicalReaction direction="left-to-right" evidence="10">
        <dbReference type="Rhea" id="RHEA:50253"/>
    </physiologicalReaction>
</comment>
<dbReference type="PANTHER" id="PTHR11157:SF169">
    <property type="entry name" value="ELONGATION OF FATTY ACIDS PROTEIN"/>
    <property type="match status" value="1"/>
</dbReference>
<keyword evidence="8 10" id="KW-0472">Membrane</keyword>
<dbReference type="GO" id="GO:0034626">
    <property type="term" value="P:fatty acid elongation, polyunsaturated fatty acid"/>
    <property type="evidence" value="ECO:0007669"/>
    <property type="project" value="TreeGrafter"/>
</dbReference>
<name>A0A163G4W4_DIDRA</name>
<evidence type="ECO:0000256" key="9">
    <source>
        <dbReference type="ARBA" id="ARBA00023160"/>
    </source>
</evidence>
<evidence type="ECO:0000256" key="3">
    <source>
        <dbReference type="ARBA" id="ARBA00022679"/>
    </source>
</evidence>
<reference evidence="12 13" key="1">
    <citation type="journal article" date="2016" name="Sci. Rep.">
        <title>Draft genome sequencing and secretome analysis of fungal phytopathogen Ascochyta rabiei provides insight into the necrotrophic effector repertoire.</title>
        <authorList>
            <person name="Verma S."/>
            <person name="Gazara R.K."/>
            <person name="Nizam S."/>
            <person name="Parween S."/>
            <person name="Chattopadhyay D."/>
            <person name="Verma P.K."/>
        </authorList>
    </citation>
    <scope>NUCLEOTIDE SEQUENCE [LARGE SCALE GENOMIC DNA]</scope>
    <source>
        <strain evidence="12 13">ArDII</strain>
    </source>
</reference>
<feature type="transmembrane region" description="Helical" evidence="10">
    <location>
        <begin position="97"/>
        <end position="120"/>
    </location>
</feature>
<evidence type="ECO:0000256" key="6">
    <source>
        <dbReference type="ARBA" id="ARBA00022989"/>
    </source>
</evidence>
<gene>
    <name evidence="12" type="ORF">ST47_g4197</name>
</gene>
<comment type="subcellular location">
    <subcellularLocation>
        <location evidence="1">Membrane</location>
        <topology evidence="1">Multi-pass membrane protein</topology>
    </subcellularLocation>
</comment>
<keyword evidence="5 10" id="KW-0276">Fatty acid metabolism</keyword>
<feature type="transmembrane region" description="Helical" evidence="10">
    <location>
        <begin position="59"/>
        <end position="76"/>
    </location>
</feature>
<dbReference type="AlphaFoldDB" id="A0A163G4W4"/>
<proteinExistence type="inferred from homology"/>
<sequence>MSGAGPSLFPGEVPSWSVLKLPPDAAPPPITNPYSGEPTLANPFQIPQDIFAKALEPKVPLTIAAVYAVSVTYLNWYNRQHGNKPWRIASHGWFKAFVIAHNIFLAVYSALTCVAMFYGLKASFPNWREPNAFVGTVDALCKIQGPRGLGDAVTYNPDANTWGSRNTNIHVGPNGLPDTTDVGRMWNEGLAFWGWWFYLSKFYEVLDTAIILIKGKRSTTLQKYHHAGAMLSMWAGMRYMSPPIWMFVQINSGIHAMMVRTASIKQLRQLTTWQYTYYTLSALGYRVPNFVKRTLTTMQITQFLVGAGFAALHLFVSYTVPVSVAHKIAEQITSTVQPSSVASTVSSAVSSVTESASAVLPTATGPALAFLWKLVYRAAGDEGLAENIPVPGSSLIPAQQSHAPTAHAVQHENPVQRLLHHHTHTVDRVVYRTEYQHVPCIDTSGQAFAIYLNLIYLAPLTGLFMRFFVKSYFRRTNPKAKHQTKHTPISKAAGDAVRGVEREIESISEEGKNGSADTGSVRGRKGVNGDAKNPRSSLSPSNEDFVKNVKSKVSQRLQEINEDAQATTEKAKEVAKNAVNKASETKDKVQQQAKEANNKIEDKAQQNADDVNAEREQGQDDVASTPAGTPSKKKRNRNKNKNKQTQSTGDLNDVSDDEHPERRTEKEPEPKDINNTLDEDEGKGLF</sequence>
<feature type="compositionally biased region" description="Basic and acidic residues" evidence="11">
    <location>
        <begin position="657"/>
        <end position="672"/>
    </location>
</feature>
<feature type="region of interest" description="Disordered" evidence="11">
    <location>
        <begin position="563"/>
        <end position="686"/>
    </location>
</feature>
<feature type="transmembrane region" description="Helical" evidence="10">
    <location>
        <begin position="300"/>
        <end position="320"/>
    </location>
</feature>
<keyword evidence="3 10" id="KW-0808">Transferase</keyword>
<accession>A0A163G4W4</accession>
<dbReference type="EMBL" id="JYNV01000154">
    <property type="protein sequence ID" value="KZM24679.1"/>
    <property type="molecule type" value="Genomic_DNA"/>
</dbReference>
<evidence type="ECO:0000256" key="10">
    <source>
        <dbReference type="RuleBase" id="RU361115"/>
    </source>
</evidence>
<comment type="caution">
    <text evidence="12">The sequence shown here is derived from an EMBL/GenBank/DDBJ whole genome shotgun (WGS) entry which is preliminary data.</text>
</comment>
<keyword evidence="2 10" id="KW-0444">Lipid biosynthesis</keyword>
<dbReference type="GO" id="GO:0042761">
    <property type="term" value="P:very long-chain fatty acid biosynthetic process"/>
    <property type="evidence" value="ECO:0007669"/>
    <property type="project" value="TreeGrafter"/>
</dbReference>
<dbReference type="PANTHER" id="PTHR11157">
    <property type="entry name" value="FATTY ACID ACYL TRANSFERASE-RELATED"/>
    <property type="match status" value="1"/>
</dbReference>
<evidence type="ECO:0000256" key="7">
    <source>
        <dbReference type="ARBA" id="ARBA00023098"/>
    </source>
</evidence>
<dbReference type="STRING" id="5454.A0A163G4W4"/>
<evidence type="ECO:0000256" key="1">
    <source>
        <dbReference type="ARBA" id="ARBA00004141"/>
    </source>
</evidence>
<keyword evidence="9 10" id="KW-0275">Fatty acid biosynthesis</keyword>
<keyword evidence="13" id="KW-1185">Reference proteome</keyword>
<feature type="transmembrane region" description="Helical" evidence="10">
    <location>
        <begin position="448"/>
        <end position="469"/>
    </location>
</feature>
<dbReference type="GO" id="GO:0034625">
    <property type="term" value="P:fatty acid elongation, monounsaturated fatty acid"/>
    <property type="evidence" value="ECO:0007669"/>
    <property type="project" value="TreeGrafter"/>
</dbReference>
<organism evidence="12 13">
    <name type="scientific">Didymella rabiei</name>
    <name type="common">Chickpea ascochyta blight fungus</name>
    <name type="synonym">Mycosphaerella rabiei</name>
    <dbReference type="NCBI Taxonomy" id="5454"/>
    <lineage>
        <taxon>Eukaryota</taxon>
        <taxon>Fungi</taxon>
        <taxon>Dikarya</taxon>
        <taxon>Ascomycota</taxon>
        <taxon>Pezizomycotina</taxon>
        <taxon>Dothideomycetes</taxon>
        <taxon>Pleosporomycetidae</taxon>
        <taxon>Pleosporales</taxon>
        <taxon>Pleosporineae</taxon>
        <taxon>Didymellaceae</taxon>
        <taxon>Ascochyta</taxon>
    </lineage>
</organism>
<feature type="region of interest" description="Disordered" evidence="11">
    <location>
        <begin position="478"/>
        <end position="545"/>
    </location>
</feature>
<dbReference type="GO" id="GO:0009922">
    <property type="term" value="F:fatty acid elongase activity"/>
    <property type="evidence" value="ECO:0007669"/>
    <property type="project" value="InterPro"/>
</dbReference>
<protein>
    <recommendedName>
        <fullName evidence="10">Elongation of fatty acids protein</fullName>
        <ecNumber evidence="10">2.3.1.-</ecNumber>
    </recommendedName>
</protein>
<feature type="compositionally biased region" description="Basic residues" evidence="11">
    <location>
        <begin position="631"/>
        <end position="642"/>
    </location>
</feature>
<evidence type="ECO:0000313" key="12">
    <source>
        <dbReference type="EMBL" id="KZM24679.1"/>
    </source>
</evidence>
<feature type="compositionally biased region" description="Acidic residues" evidence="11">
    <location>
        <begin position="677"/>
        <end position="686"/>
    </location>
</feature>